<reference evidence="13" key="2">
    <citation type="journal article" date="2023" name="Plants (Basel)">
        <title>Annotation of the Turnera subulata (Passifloraceae) Draft Genome Reveals the S-Locus Evolved after the Divergence of Turneroideae from Passifloroideae in a Stepwise Manner.</title>
        <authorList>
            <person name="Henning P.M."/>
            <person name="Roalson E.H."/>
            <person name="Mir W."/>
            <person name="McCubbin A.G."/>
            <person name="Shore J.S."/>
        </authorList>
    </citation>
    <scope>NUCLEOTIDE SEQUENCE</scope>
    <source>
        <strain evidence="13">F60SS</strain>
    </source>
</reference>
<evidence type="ECO:0000313" key="14">
    <source>
        <dbReference type="Proteomes" id="UP001141552"/>
    </source>
</evidence>
<dbReference type="SMART" id="SM00647">
    <property type="entry name" value="IBR"/>
    <property type="match status" value="1"/>
</dbReference>
<dbReference type="InterPro" id="IPR044066">
    <property type="entry name" value="TRIAD_supradom"/>
</dbReference>
<dbReference type="InterPro" id="IPR031127">
    <property type="entry name" value="E3_UB_ligase_RBR"/>
</dbReference>
<sequence length="278" mass="32063">MSLVSLFGVEPHQETSSEPITSQELASNNVVPDPTNTENNEEDAGQEEERPLQEENENPRKRKATSEPDNPPKKQQLEEGEQVEEEEESATEVCIICREDKRGSDMFRSNKCDHDSSYCKDCVTQHVIVRLEEKNLRVTCLDLNCEAVLEPEDCRSFLPDEDLDEWEEEICLSVIPEAEKYYCPNKRCSVLLIRDGCEDLTETKCPHCRKQFCVRCNVPMDAFHEGLTCEKFQENMRDGSYSLSDDFATRFMEKNGWIKCPDCSFYVEKVSGCDHVWM</sequence>
<dbReference type="GO" id="GO:0061630">
    <property type="term" value="F:ubiquitin protein ligase activity"/>
    <property type="evidence" value="ECO:0007669"/>
    <property type="project" value="UniProtKB-EC"/>
</dbReference>
<dbReference type="InterPro" id="IPR013083">
    <property type="entry name" value="Znf_RING/FYVE/PHD"/>
</dbReference>
<gene>
    <name evidence="13" type="ORF">Tsubulata_028088</name>
</gene>
<dbReference type="PANTHER" id="PTHR11685">
    <property type="entry name" value="RBR FAMILY RING FINGER AND IBR DOMAIN-CONTAINING"/>
    <property type="match status" value="1"/>
</dbReference>
<dbReference type="GO" id="GO:0016567">
    <property type="term" value="P:protein ubiquitination"/>
    <property type="evidence" value="ECO:0007669"/>
    <property type="project" value="InterPro"/>
</dbReference>
<dbReference type="Gene3D" id="3.30.40.10">
    <property type="entry name" value="Zinc/RING finger domain, C3HC4 (zinc finger)"/>
    <property type="match status" value="1"/>
</dbReference>
<keyword evidence="14" id="KW-1185">Reference proteome</keyword>
<keyword evidence="8" id="KW-0863">Zinc-finger</keyword>
<dbReference type="SUPFAM" id="SSF57850">
    <property type="entry name" value="RING/U-box"/>
    <property type="match status" value="3"/>
</dbReference>
<evidence type="ECO:0000256" key="3">
    <source>
        <dbReference type="ARBA" id="ARBA00004906"/>
    </source>
</evidence>
<evidence type="ECO:0000256" key="9">
    <source>
        <dbReference type="ARBA" id="ARBA00022786"/>
    </source>
</evidence>
<accession>A0A9Q0JDH1</accession>
<dbReference type="EC" id="2.3.2.31" evidence="4"/>
<keyword evidence="10" id="KW-0862">Zinc</keyword>
<evidence type="ECO:0000256" key="1">
    <source>
        <dbReference type="ARBA" id="ARBA00001798"/>
    </source>
</evidence>
<evidence type="ECO:0000256" key="4">
    <source>
        <dbReference type="ARBA" id="ARBA00012251"/>
    </source>
</evidence>
<dbReference type="Pfam" id="PF01485">
    <property type="entry name" value="IBR"/>
    <property type="match status" value="1"/>
</dbReference>
<protein>
    <recommendedName>
        <fullName evidence="4">RBR-type E3 ubiquitin transferase</fullName>
        <ecNumber evidence="4">2.3.2.31</ecNumber>
    </recommendedName>
</protein>
<evidence type="ECO:0000256" key="5">
    <source>
        <dbReference type="ARBA" id="ARBA00022679"/>
    </source>
</evidence>
<dbReference type="Proteomes" id="UP001141552">
    <property type="component" value="Unassembled WGS sequence"/>
</dbReference>
<evidence type="ECO:0000313" key="13">
    <source>
        <dbReference type="EMBL" id="KAJ4837538.1"/>
    </source>
</evidence>
<evidence type="ECO:0000256" key="10">
    <source>
        <dbReference type="ARBA" id="ARBA00022833"/>
    </source>
</evidence>
<keyword evidence="6" id="KW-0479">Metal-binding</keyword>
<dbReference type="EMBL" id="JAKUCV010003809">
    <property type="protein sequence ID" value="KAJ4837538.1"/>
    <property type="molecule type" value="Genomic_DNA"/>
</dbReference>
<keyword evidence="7" id="KW-0677">Repeat</keyword>
<comment type="catalytic activity">
    <reaction evidence="1">
        <text>[E2 ubiquitin-conjugating enzyme]-S-ubiquitinyl-L-cysteine + [acceptor protein]-L-lysine = [E2 ubiquitin-conjugating enzyme]-L-cysteine + [acceptor protein]-N(6)-ubiquitinyl-L-lysine.</text>
        <dbReference type="EC" id="2.3.2.31"/>
    </reaction>
</comment>
<reference evidence="13" key="1">
    <citation type="submission" date="2022-02" db="EMBL/GenBank/DDBJ databases">
        <authorList>
            <person name="Henning P.M."/>
            <person name="McCubbin A.G."/>
            <person name="Shore J.S."/>
        </authorList>
    </citation>
    <scope>NUCLEOTIDE SEQUENCE</scope>
    <source>
        <strain evidence="13">F60SS</strain>
        <tissue evidence="13">Leaves</tissue>
    </source>
</reference>
<feature type="compositionally biased region" description="Basic and acidic residues" evidence="11">
    <location>
        <begin position="47"/>
        <end position="77"/>
    </location>
</feature>
<proteinExistence type="predicted"/>
<comment type="cofactor">
    <cofactor evidence="2">
        <name>Zn(2+)</name>
        <dbReference type="ChEBI" id="CHEBI:29105"/>
    </cofactor>
</comment>
<feature type="compositionally biased region" description="Acidic residues" evidence="11">
    <location>
        <begin position="78"/>
        <end position="87"/>
    </location>
</feature>
<comment type="caution">
    <text evidence="13">The sequence shown here is derived from an EMBL/GenBank/DDBJ whole genome shotgun (WGS) entry which is preliminary data.</text>
</comment>
<dbReference type="PROSITE" id="PS51873">
    <property type="entry name" value="TRIAD"/>
    <property type="match status" value="1"/>
</dbReference>
<dbReference type="GO" id="GO:0008270">
    <property type="term" value="F:zinc ion binding"/>
    <property type="evidence" value="ECO:0007669"/>
    <property type="project" value="UniProtKB-KW"/>
</dbReference>
<comment type="pathway">
    <text evidence="3">Protein modification; protein ubiquitination.</text>
</comment>
<name>A0A9Q0JDH1_9ROSI</name>
<dbReference type="FunFam" id="3.30.40.10:FF:000230">
    <property type="entry name" value="RBR-type E3 ubiquitin transferase"/>
    <property type="match status" value="1"/>
</dbReference>
<evidence type="ECO:0000256" key="7">
    <source>
        <dbReference type="ARBA" id="ARBA00022737"/>
    </source>
</evidence>
<feature type="compositionally biased region" description="Polar residues" evidence="11">
    <location>
        <begin position="14"/>
        <end position="37"/>
    </location>
</feature>
<dbReference type="InterPro" id="IPR002867">
    <property type="entry name" value="IBR_dom"/>
</dbReference>
<evidence type="ECO:0000256" key="2">
    <source>
        <dbReference type="ARBA" id="ARBA00001947"/>
    </source>
</evidence>
<organism evidence="13 14">
    <name type="scientific">Turnera subulata</name>
    <dbReference type="NCBI Taxonomy" id="218843"/>
    <lineage>
        <taxon>Eukaryota</taxon>
        <taxon>Viridiplantae</taxon>
        <taxon>Streptophyta</taxon>
        <taxon>Embryophyta</taxon>
        <taxon>Tracheophyta</taxon>
        <taxon>Spermatophyta</taxon>
        <taxon>Magnoliopsida</taxon>
        <taxon>eudicotyledons</taxon>
        <taxon>Gunneridae</taxon>
        <taxon>Pentapetalae</taxon>
        <taxon>rosids</taxon>
        <taxon>fabids</taxon>
        <taxon>Malpighiales</taxon>
        <taxon>Passifloraceae</taxon>
        <taxon>Turnera</taxon>
    </lineage>
</organism>
<evidence type="ECO:0000259" key="12">
    <source>
        <dbReference type="PROSITE" id="PS51873"/>
    </source>
</evidence>
<keyword evidence="9" id="KW-0833">Ubl conjugation pathway</keyword>
<evidence type="ECO:0000256" key="8">
    <source>
        <dbReference type="ARBA" id="ARBA00022771"/>
    </source>
</evidence>
<dbReference type="CDD" id="cd22582">
    <property type="entry name" value="BRcat_RBR_unk"/>
    <property type="match status" value="1"/>
</dbReference>
<feature type="region of interest" description="Disordered" evidence="11">
    <location>
        <begin position="1"/>
        <end position="87"/>
    </location>
</feature>
<feature type="domain" description="RING-type" evidence="12">
    <location>
        <begin position="90"/>
        <end position="278"/>
    </location>
</feature>
<dbReference type="OrthoDB" id="10009520at2759"/>
<evidence type="ECO:0000256" key="11">
    <source>
        <dbReference type="SAM" id="MobiDB-lite"/>
    </source>
</evidence>
<evidence type="ECO:0000256" key="6">
    <source>
        <dbReference type="ARBA" id="ARBA00022723"/>
    </source>
</evidence>
<dbReference type="AlphaFoldDB" id="A0A9Q0JDH1"/>
<keyword evidence="5" id="KW-0808">Transferase</keyword>